<protein>
    <submittedName>
        <fullName evidence="1">Uncharacterized protein</fullName>
    </submittedName>
</protein>
<organism evidence="1 2">
    <name type="scientific">Stylosanthes scabra</name>
    <dbReference type="NCBI Taxonomy" id="79078"/>
    <lineage>
        <taxon>Eukaryota</taxon>
        <taxon>Viridiplantae</taxon>
        <taxon>Streptophyta</taxon>
        <taxon>Embryophyta</taxon>
        <taxon>Tracheophyta</taxon>
        <taxon>Spermatophyta</taxon>
        <taxon>Magnoliopsida</taxon>
        <taxon>eudicotyledons</taxon>
        <taxon>Gunneridae</taxon>
        <taxon>Pentapetalae</taxon>
        <taxon>rosids</taxon>
        <taxon>fabids</taxon>
        <taxon>Fabales</taxon>
        <taxon>Fabaceae</taxon>
        <taxon>Papilionoideae</taxon>
        <taxon>50 kb inversion clade</taxon>
        <taxon>dalbergioids sensu lato</taxon>
        <taxon>Dalbergieae</taxon>
        <taxon>Pterocarpus clade</taxon>
        <taxon>Stylosanthes</taxon>
    </lineage>
</organism>
<sequence>MAGGMLSGCIQLRRVTWMINSSVMKFSTSTPSSEEILKELPDHIRSAADVKRIVSVVKPDSKESENDNMDAVNRRTQELSEKFPTWVEVYIHERDM</sequence>
<evidence type="ECO:0000313" key="1">
    <source>
        <dbReference type="EMBL" id="MED6216901.1"/>
    </source>
</evidence>
<comment type="caution">
    <text evidence="1">The sequence shown here is derived from an EMBL/GenBank/DDBJ whole genome shotgun (WGS) entry which is preliminary data.</text>
</comment>
<dbReference type="Proteomes" id="UP001341840">
    <property type="component" value="Unassembled WGS sequence"/>
</dbReference>
<accession>A0ABU6Z3N2</accession>
<reference evidence="1 2" key="1">
    <citation type="journal article" date="2023" name="Plants (Basel)">
        <title>Bridging the Gap: Combining Genomics and Transcriptomics Approaches to Understand Stylosanthes scabra, an Orphan Legume from the Brazilian Caatinga.</title>
        <authorList>
            <person name="Ferreira-Neto J.R.C."/>
            <person name="da Silva M.D."/>
            <person name="Binneck E."/>
            <person name="de Melo N.F."/>
            <person name="da Silva R.H."/>
            <person name="de Melo A.L.T.M."/>
            <person name="Pandolfi V."/>
            <person name="Bustamante F.O."/>
            <person name="Brasileiro-Vidal A.C."/>
            <person name="Benko-Iseppon A.M."/>
        </authorList>
    </citation>
    <scope>NUCLEOTIDE SEQUENCE [LARGE SCALE GENOMIC DNA]</scope>
    <source>
        <tissue evidence="1">Leaves</tissue>
    </source>
</reference>
<dbReference type="EMBL" id="JASCZI010271891">
    <property type="protein sequence ID" value="MED6216901.1"/>
    <property type="molecule type" value="Genomic_DNA"/>
</dbReference>
<name>A0ABU6Z3N2_9FABA</name>
<evidence type="ECO:0000313" key="2">
    <source>
        <dbReference type="Proteomes" id="UP001341840"/>
    </source>
</evidence>
<gene>
    <name evidence="1" type="ORF">PIB30_012362</name>
</gene>
<keyword evidence="2" id="KW-1185">Reference proteome</keyword>
<proteinExistence type="predicted"/>